<dbReference type="CDD" id="cd06174">
    <property type="entry name" value="MFS"/>
    <property type="match status" value="1"/>
</dbReference>
<dbReference type="AlphaFoldDB" id="L0GNY3"/>
<dbReference type="PANTHER" id="PTHR43124:SF3">
    <property type="entry name" value="CHLORAMPHENICOL EFFLUX PUMP RV0191"/>
    <property type="match status" value="1"/>
</dbReference>
<feature type="transmembrane region" description="Helical" evidence="6">
    <location>
        <begin position="49"/>
        <end position="74"/>
    </location>
</feature>
<dbReference type="GO" id="GO:0005886">
    <property type="term" value="C:plasma membrane"/>
    <property type="evidence" value="ECO:0007669"/>
    <property type="project" value="UniProtKB-SubCell"/>
</dbReference>
<organism evidence="8 9">
    <name type="scientific">Stutzerimonas stutzeri RCH2</name>
    <dbReference type="NCBI Taxonomy" id="644801"/>
    <lineage>
        <taxon>Bacteria</taxon>
        <taxon>Pseudomonadati</taxon>
        <taxon>Pseudomonadota</taxon>
        <taxon>Gammaproteobacteria</taxon>
        <taxon>Pseudomonadales</taxon>
        <taxon>Pseudomonadaceae</taxon>
        <taxon>Stutzerimonas</taxon>
    </lineage>
</organism>
<feature type="transmembrane region" description="Helical" evidence="6">
    <location>
        <begin position="210"/>
        <end position="234"/>
    </location>
</feature>
<dbReference type="InterPro" id="IPR020846">
    <property type="entry name" value="MFS_dom"/>
</dbReference>
<dbReference type="SUPFAM" id="SSF103473">
    <property type="entry name" value="MFS general substrate transporter"/>
    <property type="match status" value="1"/>
</dbReference>
<dbReference type="PANTHER" id="PTHR43124">
    <property type="entry name" value="PURINE EFFLUX PUMP PBUE"/>
    <property type="match status" value="1"/>
</dbReference>
<evidence type="ECO:0000313" key="9">
    <source>
        <dbReference type="Proteomes" id="UP000010820"/>
    </source>
</evidence>
<dbReference type="PATRIC" id="fig|644801.3.peg.2508"/>
<evidence type="ECO:0000259" key="7">
    <source>
        <dbReference type="PROSITE" id="PS50850"/>
    </source>
</evidence>
<evidence type="ECO:0000313" key="8">
    <source>
        <dbReference type="EMBL" id="AGA87085.1"/>
    </source>
</evidence>
<dbReference type="GO" id="GO:0022857">
    <property type="term" value="F:transmembrane transporter activity"/>
    <property type="evidence" value="ECO:0007669"/>
    <property type="project" value="InterPro"/>
</dbReference>
<evidence type="ECO:0000256" key="5">
    <source>
        <dbReference type="ARBA" id="ARBA00023136"/>
    </source>
</evidence>
<dbReference type="Pfam" id="PF07690">
    <property type="entry name" value="MFS_1"/>
    <property type="match status" value="1"/>
</dbReference>
<feature type="transmembrane region" description="Helical" evidence="6">
    <location>
        <begin position="362"/>
        <end position="389"/>
    </location>
</feature>
<dbReference type="STRING" id="644801.Psest_2563"/>
<feature type="transmembrane region" description="Helical" evidence="6">
    <location>
        <begin position="12"/>
        <end position="29"/>
    </location>
</feature>
<accession>L0GNY3</accession>
<evidence type="ECO:0000256" key="6">
    <source>
        <dbReference type="SAM" id="Phobius"/>
    </source>
</evidence>
<evidence type="ECO:0000256" key="3">
    <source>
        <dbReference type="ARBA" id="ARBA00022692"/>
    </source>
</evidence>
<dbReference type="KEGG" id="psh:Psest_2563"/>
<dbReference type="InterPro" id="IPR011701">
    <property type="entry name" value="MFS"/>
</dbReference>
<reference evidence="8 9" key="1">
    <citation type="submission" date="2011-10" db="EMBL/GenBank/DDBJ databases">
        <title>Complete sequence of chromosome of Pseudomonas stutzeri RCH2.</title>
        <authorList>
            <consortium name="US DOE Joint Genome Institute"/>
            <person name="Lucas S."/>
            <person name="Han J."/>
            <person name="Lapidus A."/>
            <person name="Cheng J.-F."/>
            <person name="Goodwin L."/>
            <person name="Pitluck S."/>
            <person name="Peters L."/>
            <person name="Ovchinnikova G."/>
            <person name="Zeytun A."/>
            <person name="Lu M."/>
            <person name="Detter J.C."/>
            <person name="Han C."/>
            <person name="Tapia R."/>
            <person name="Land M."/>
            <person name="Hauser L."/>
            <person name="Kyrpides N."/>
            <person name="Ivanova N."/>
            <person name="Pagani I."/>
            <person name="Chakraborty R."/>
            <person name="Arkin A."/>
            <person name="Dehal P."/>
            <person name="Wall J."/>
            <person name="Hazen T."/>
            <person name="Woyke T."/>
        </authorList>
    </citation>
    <scope>NUCLEOTIDE SEQUENCE [LARGE SCALE GENOMIC DNA]</scope>
    <source>
        <strain evidence="8 9">RCH2</strain>
    </source>
</reference>
<dbReference type="InterPro" id="IPR036259">
    <property type="entry name" value="MFS_trans_sf"/>
</dbReference>
<comment type="subcellular location">
    <subcellularLocation>
        <location evidence="1">Cell membrane</location>
        <topology evidence="1">Multi-pass membrane protein</topology>
    </subcellularLocation>
</comment>
<name>L0GNY3_STUST</name>
<feature type="transmembrane region" description="Helical" evidence="6">
    <location>
        <begin position="275"/>
        <end position="295"/>
    </location>
</feature>
<dbReference type="Gene3D" id="1.20.1250.20">
    <property type="entry name" value="MFS general substrate transporter like domains"/>
    <property type="match status" value="2"/>
</dbReference>
<feature type="transmembrane region" description="Helical" evidence="6">
    <location>
        <begin position="81"/>
        <end position="102"/>
    </location>
</feature>
<dbReference type="EMBL" id="CP003071">
    <property type="protein sequence ID" value="AGA87085.1"/>
    <property type="molecule type" value="Genomic_DNA"/>
</dbReference>
<feature type="transmembrane region" description="Helical" evidence="6">
    <location>
        <begin position="301"/>
        <end position="320"/>
    </location>
</feature>
<sequence>MNAVLLAPPRRLVAWVILACGVVASLHLGKAAIAAPMLQTDLGVSLGQVGWLTGIFAVLGLLGGAPAGAVAAALGGQRTLLMGLGITAFAGAAGGLAPSFALLLVSRLLEGLGFLLIIVGGPAILERLLTGVARDKAFALWSCFMPCGMALVMVVGPLFPGWQWLWWASAALAVLAATMVVYCIPRDASRGLSSRVIADVRQVLRSRATALLAIVFALYSLMFFALFSFLPVLLMERMDISYRSAGLLSALASVVNAGGNLAAGYLLGRGVGRSSLLIFASAVMGACGLGIFLGLFEAPTTFLLCLLFSAVGGLIPATLLASAPLAVREATLVPIAVGLLMQGSNLGQLFGPVAVGSVTTAFGWSAAGVVVLLAATAACASALLLRAALECDVPAAARRTTVAPAAKRGMH</sequence>
<gene>
    <name evidence="8" type="ORF">Psest_2563</name>
</gene>
<feature type="domain" description="Major facilitator superfamily (MFS) profile" evidence="7">
    <location>
        <begin position="13"/>
        <end position="392"/>
    </location>
</feature>
<dbReference type="eggNOG" id="COG2814">
    <property type="taxonomic scope" value="Bacteria"/>
</dbReference>
<proteinExistence type="predicted"/>
<keyword evidence="4 6" id="KW-1133">Transmembrane helix</keyword>
<keyword evidence="3 6" id="KW-0812">Transmembrane</keyword>
<evidence type="ECO:0000256" key="1">
    <source>
        <dbReference type="ARBA" id="ARBA00004651"/>
    </source>
</evidence>
<evidence type="ECO:0000256" key="4">
    <source>
        <dbReference type="ARBA" id="ARBA00022989"/>
    </source>
</evidence>
<dbReference type="RefSeq" id="WP_015277341.1">
    <property type="nucleotide sequence ID" value="NC_019936.1"/>
</dbReference>
<feature type="transmembrane region" description="Helical" evidence="6">
    <location>
        <begin position="246"/>
        <end position="268"/>
    </location>
</feature>
<dbReference type="InterPro" id="IPR050189">
    <property type="entry name" value="MFS_Efflux_Transporters"/>
</dbReference>
<dbReference type="PROSITE" id="PS50850">
    <property type="entry name" value="MFS"/>
    <property type="match status" value="1"/>
</dbReference>
<feature type="transmembrane region" description="Helical" evidence="6">
    <location>
        <begin position="165"/>
        <end position="185"/>
    </location>
</feature>
<dbReference type="HOGENOM" id="CLU_001265_63_2_6"/>
<evidence type="ECO:0000256" key="2">
    <source>
        <dbReference type="ARBA" id="ARBA00022475"/>
    </source>
</evidence>
<feature type="transmembrane region" description="Helical" evidence="6">
    <location>
        <begin position="332"/>
        <end position="350"/>
    </location>
</feature>
<keyword evidence="5 6" id="KW-0472">Membrane</keyword>
<feature type="transmembrane region" description="Helical" evidence="6">
    <location>
        <begin position="108"/>
        <end position="125"/>
    </location>
</feature>
<feature type="transmembrane region" description="Helical" evidence="6">
    <location>
        <begin position="137"/>
        <end position="159"/>
    </location>
</feature>
<protein>
    <submittedName>
        <fullName evidence="8">Arabinose efflux permease family protein</fullName>
    </submittedName>
</protein>
<dbReference type="Proteomes" id="UP000010820">
    <property type="component" value="Chromosome"/>
</dbReference>
<keyword evidence="2" id="KW-1003">Cell membrane</keyword>